<comment type="similarity">
    <text evidence="6">Belongs to the class IV-like SAM-binding methyltransferase superfamily. RNA methyltransferase TrmH family. RlmB subfamily.</text>
</comment>
<evidence type="ECO:0000256" key="3">
    <source>
        <dbReference type="ARBA" id="ARBA00022603"/>
    </source>
</evidence>
<evidence type="ECO:0000259" key="7">
    <source>
        <dbReference type="SMART" id="SM00967"/>
    </source>
</evidence>
<dbReference type="PANTHER" id="PTHR46429">
    <property type="entry name" value="23S RRNA (GUANOSINE-2'-O-)-METHYLTRANSFERASE RLMB"/>
    <property type="match status" value="1"/>
</dbReference>
<keyword evidence="1 6" id="KW-0963">Cytoplasm</keyword>
<reference evidence="8 9" key="1">
    <citation type="submission" date="2019-06" db="EMBL/GenBank/DDBJ databases">
        <title>Complete genome of Dickeya zeae PL65.</title>
        <authorList>
            <person name="Boluk G."/>
            <person name="Arif M."/>
        </authorList>
    </citation>
    <scope>NUCLEOTIDE SEQUENCE [LARGE SCALE GENOMIC DNA]</scope>
    <source>
        <strain evidence="8 9">PL65</strain>
    </source>
</reference>
<dbReference type="SUPFAM" id="SSF75217">
    <property type="entry name" value="alpha/beta knot"/>
    <property type="match status" value="1"/>
</dbReference>
<dbReference type="InterPro" id="IPR001537">
    <property type="entry name" value="SpoU_MeTrfase"/>
</dbReference>
<sequence length="244" mass="26437">MSEIIYGIHAVKALLEQDPQRFLEVFTLKGREDRRLQPLIAELEASGIAVQVASRQWLDDKVEGAVHQGIIARVKEGRQYQENDLPGLLALHAAPFLLVLDGVTDPHNLGACLRSADAAGVHAVIVPRDRSAQLNATAKKVACGAAETVPLIRVTNLARTLRFLQEQNIWIVGTAGEADHILYQSKLTGPLALVMGAEGEGMRRLTREHCDELISIPMAGSVSSLNVSVATGICLFEAVRQRAV</sequence>
<organism evidence="8 9">
    <name type="scientific">Dickeya zeae</name>
    <dbReference type="NCBI Taxonomy" id="204042"/>
    <lineage>
        <taxon>Bacteria</taxon>
        <taxon>Pseudomonadati</taxon>
        <taxon>Pseudomonadota</taxon>
        <taxon>Gammaproteobacteria</taxon>
        <taxon>Enterobacterales</taxon>
        <taxon>Pectobacteriaceae</taxon>
        <taxon>Dickeya</taxon>
    </lineage>
</organism>
<dbReference type="InterPro" id="IPR004441">
    <property type="entry name" value="rRNA_MeTrfase_TrmH"/>
</dbReference>
<dbReference type="HAMAP" id="MF_01887">
    <property type="entry name" value="23SrRNA_methyltr_B"/>
    <property type="match status" value="1"/>
</dbReference>
<dbReference type="Proteomes" id="UP000824976">
    <property type="component" value="Chromosome"/>
</dbReference>
<evidence type="ECO:0000313" key="8">
    <source>
        <dbReference type="EMBL" id="QYM93727.1"/>
    </source>
</evidence>
<keyword evidence="5 6" id="KW-0949">S-adenosyl-L-methionine</keyword>
<evidence type="ECO:0000313" key="9">
    <source>
        <dbReference type="Proteomes" id="UP000824976"/>
    </source>
</evidence>
<dbReference type="SMART" id="SM00967">
    <property type="entry name" value="SpoU_sub_bind"/>
    <property type="match status" value="1"/>
</dbReference>
<feature type="binding site" evidence="6">
    <location>
        <position position="196"/>
    </location>
    <ligand>
        <name>S-adenosyl-L-methionine</name>
        <dbReference type="ChEBI" id="CHEBI:59789"/>
    </ligand>
</feature>
<protein>
    <recommendedName>
        <fullName evidence="6">23S rRNA (guanosine-2'-O-)-methyltransferase RlmB</fullName>
        <ecNumber evidence="6">2.1.1.185</ecNumber>
    </recommendedName>
    <alternativeName>
        <fullName evidence="6">23S rRNA (guanosine2251 2'-O)-methyltransferase</fullName>
    </alternativeName>
    <alternativeName>
        <fullName evidence="6">23S rRNA Gm2251 2'-O-methyltransferase</fullName>
    </alternativeName>
</protein>
<dbReference type="InterPro" id="IPR029026">
    <property type="entry name" value="tRNA_m1G_MTases_N"/>
</dbReference>
<comment type="subunit">
    <text evidence="6">Homodimer.</text>
</comment>
<dbReference type="SUPFAM" id="SSF55315">
    <property type="entry name" value="L30e-like"/>
    <property type="match status" value="1"/>
</dbReference>
<dbReference type="Gene3D" id="3.30.1330.30">
    <property type="match status" value="1"/>
</dbReference>
<feature type="domain" description="RNA 2-O ribose methyltransferase substrate binding" evidence="7">
    <location>
        <begin position="4"/>
        <end position="80"/>
    </location>
</feature>
<name>A0ABX8W166_9GAMM</name>
<dbReference type="PANTHER" id="PTHR46429:SF1">
    <property type="entry name" value="23S RRNA (GUANOSINE-2'-O-)-METHYLTRANSFERASE RLMB"/>
    <property type="match status" value="1"/>
</dbReference>
<dbReference type="RefSeq" id="WP_220177356.1">
    <property type="nucleotide sequence ID" value="NZ_CP040817.1"/>
</dbReference>
<dbReference type="Gene3D" id="3.40.1280.10">
    <property type="match status" value="1"/>
</dbReference>
<keyword evidence="9" id="KW-1185">Reference proteome</keyword>
<evidence type="ECO:0000256" key="1">
    <source>
        <dbReference type="ARBA" id="ARBA00022490"/>
    </source>
</evidence>
<evidence type="ECO:0000256" key="2">
    <source>
        <dbReference type="ARBA" id="ARBA00022552"/>
    </source>
</evidence>
<dbReference type="EC" id="2.1.1.185" evidence="6"/>
<dbReference type="GO" id="GO:0032259">
    <property type="term" value="P:methylation"/>
    <property type="evidence" value="ECO:0007669"/>
    <property type="project" value="UniProtKB-KW"/>
</dbReference>
<dbReference type="EMBL" id="CP040817">
    <property type="protein sequence ID" value="QYM93727.1"/>
    <property type="molecule type" value="Genomic_DNA"/>
</dbReference>
<evidence type="ECO:0000256" key="4">
    <source>
        <dbReference type="ARBA" id="ARBA00022679"/>
    </source>
</evidence>
<gene>
    <name evidence="6 8" type="primary">rlmB</name>
    <name evidence="8" type="ORF">FGI21_18540</name>
</gene>
<keyword evidence="3 6" id="KW-0489">Methyltransferase</keyword>
<dbReference type="GO" id="GO:0008168">
    <property type="term" value="F:methyltransferase activity"/>
    <property type="evidence" value="ECO:0007669"/>
    <property type="project" value="UniProtKB-KW"/>
</dbReference>
<comment type="subcellular location">
    <subcellularLocation>
        <location evidence="6">Cytoplasm</location>
    </subcellularLocation>
</comment>
<keyword evidence="4 6" id="KW-0808">Transferase</keyword>
<proteinExistence type="inferred from homology"/>
<accession>A0ABX8W166</accession>
<dbReference type="Pfam" id="PF08032">
    <property type="entry name" value="SpoU_sub_bind"/>
    <property type="match status" value="1"/>
</dbReference>
<dbReference type="NCBIfam" id="TIGR00186">
    <property type="entry name" value="rRNA_methyl_3"/>
    <property type="match status" value="1"/>
</dbReference>
<dbReference type="NCBIfam" id="NF008386">
    <property type="entry name" value="PRK11181.1"/>
    <property type="match status" value="1"/>
</dbReference>
<dbReference type="InterPro" id="IPR029064">
    <property type="entry name" value="Ribosomal_eL30-like_sf"/>
</dbReference>
<dbReference type="InterPro" id="IPR013123">
    <property type="entry name" value="SpoU_subst-bd"/>
</dbReference>
<dbReference type="CDD" id="cd18103">
    <property type="entry name" value="SpoU-like_RlmB"/>
    <property type="match status" value="1"/>
</dbReference>
<feature type="binding site" evidence="6">
    <location>
        <position position="225"/>
    </location>
    <ligand>
        <name>S-adenosyl-L-methionine</name>
        <dbReference type="ChEBI" id="CHEBI:59789"/>
    </ligand>
</feature>
<feature type="binding site" evidence="6">
    <location>
        <position position="216"/>
    </location>
    <ligand>
        <name>S-adenosyl-L-methionine</name>
        <dbReference type="ChEBI" id="CHEBI:59789"/>
    </ligand>
</feature>
<evidence type="ECO:0000256" key="5">
    <source>
        <dbReference type="ARBA" id="ARBA00022691"/>
    </source>
</evidence>
<comment type="function">
    <text evidence="6">Specifically methylates the ribose of guanosine 2251 in 23S rRNA.</text>
</comment>
<keyword evidence="2 6" id="KW-0698">rRNA processing</keyword>
<dbReference type="InterPro" id="IPR029028">
    <property type="entry name" value="Alpha/beta_knot_MTases"/>
</dbReference>
<dbReference type="Pfam" id="PF00588">
    <property type="entry name" value="SpoU_methylase"/>
    <property type="match status" value="1"/>
</dbReference>
<comment type="catalytic activity">
    <reaction evidence="6">
        <text>guanosine(2251) in 23S rRNA + S-adenosyl-L-methionine = 2'-O-methylguanosine(2251) in 23S rRNA + S-adenosyl-L-homocysteine + H(+)</text>
        <dbReference type="Rhea" id="RHEA:24140"/>
        <dbReference type="Rhea" id="RHEA-COMP:10239"/>
        <dbReference type="Rhea" id="RHEA-COMP:10241"/>
        <dbReference type="ChEBI" id="CHEBI:15378"/>
        <dbReference type="ChEBI" id="CHEBI:57856"/>
        <dbReference type="ChEBI" id="CHEBI:59789"/>
        <dbReference type="ChEBI" id="CHEBI:74269"/>
        <dbReference type="ChEBI" id="CHEBI:74445"/>
        <dbReference type="EC" id="2.1.1.185"/>
    </reaction>
</comment>
<dbReference type="InterPro" id="IPR024915">
    <property type="entry name" value="23S_rRNA_MeTrfase_RlmB"/>
</dbReference>
<evidence type="ECO:0000256" key="6">
    <source>
        <dbReference type="HAMAP-Rule" id="MF_01887"/>
    </source>
</evidence>